<feature type="transmembrane region" description="Helical" evidence="6">
    <location>
        <begin position="244"/>
        <end position="265"/>
    </location>
</feature>
<keyword evidence="2" id="KW-1003">Cell membrane</keyword>
<feature type="transmembrane region" description="Helical" evidence="6">
    <location>
        <begin position="102"/>
        <end position="123"/>
    </location>
</feature>
<dbReference type="SUPFAM" id="SSF103473">
    <property type="entry name" value="MFS general substrate transporter"/>
    <property type="match status" value="1"/>
</dbReference>
<feature type="transmembrane region" description="Helical" evidence="6">
    <location>
        <begin position="305"/>
        <end position="326"/>
    </location>
</feature>
<evidence type="ECO:0000256" key="5">
    <source>
        <dbReference type="ARBA" id="ARBA00023136"/>
    </source>
</evidence>
<evidence type="ECO:0000256" key="4">
    <source>
        <dbReference type="ARBA" id="ARBA00022989"/>
    </source>
</evidence>
<dbReference type="InterPro" id="IPR050189">
    <property type="entry name" value="MFS_Efflux_Transporters"/>
</dbReference>
<dbReference type="Pfam" id="PF07690">
    <property type="entry name" value="MFS_1"/>
    <property type="match status" value="1"/>
</dbReference>
<evidence type="ECO:0000256" key="6">
    <source>
        <dbReference type="SAM" id="Phobius"/>
    </source>
</evidence>
<accession>A0A0C6PE48</accession>
<feature type="transmembrane region" description="Helical" evidence="6">
    <location>
        <begin position="73"/>
        <end position="90"/>
    </location>
</feature>
<evidence type="ECO:0000313" key="9">
    <source>
        <dbReference type="Proteomes" id="UP000007564"/>
    </source>
</evidence>
<feature type="transmembrane region" description="Helical" evidence="6">
    <location>
        <begin position="48"/>
        <end position="66"/>
    </location>
</feature>
<feature type="transmembrane region" description="Helical" evidence="6">
    <location>
        <begin position="130"/>
        <end position="150"/>
    </location>
</feature>
<comment type="subcellular location">
    <subcellularLocation>
        <location evidence="1">Cell membrane</location>
        <topology evidence="1">Multi-pass membrane protein</topology>
    </subcellularLocation>
</comment>
<dbReference type="RefSeq" id="WP_003814009.1">
    <property type="nucleotide sequence ID" value="NC_019382.1"/>
</dbReference>
<sequence length="413" mass="43829">MSAGLRVFLFFSLGYLVSYLFRGLNIGFGPTLSAELGLSAADLGTLTSLYFLGFALLQIPAGVLLDTWGPRRVNAALLVVAAVGTLVYGLSQGLPGLMVGRLLIGAGVSVCLGAAFQALALNYPLARLPLINGLVMAVGGLGGVLVGSPLSWLLNFSTWREVSIGMVVVTLCVAALLWFGAPREPARDRPHASLGEQLRGTFVLLRTAHYWRLVSLPVATGGVFYGVQSLWVRPYLTDVNMLPAAPAAALVSLLGFAMMGGNVGLGAMARRVERMGLGLYGFSGVCLALFILIQLLIVLRAPVPLALLWAGYGVFGSANILVFALLAGEFPRELLGRVAATTNLLTFVSIFVCQVTFGWIVELWPRGDAVYEPGSYPAGGYLAAWGAFLALQIAVALYYFWPRRRAASARQGA</sequence>
<protein>
    <submittedName>
        <fullName evidence="8">Putative membrane transport protein</fullName>
    </submittedName>
</protein>
<name>A0A0C6PE48_BORBO</name>
<feature type="transmembrane region" description="Helical" evidence="6">
    <location>
        <begin position="7"/>
        <end position="28"/>
    </location>
</feature>
<keyword evidence="3 6" id="KW-0812">Transmembrane</keyword>
<dbReference type="GO" id="GO:0022857">
    <property type="term" value="F:transmembrane transporter activity"/>
    <property type="evidence" value="ECO:0007669"/>
    <property type="project" value="InterPro"/>
</dbReference>
<dbReference type="PROSITE" id="PS50850">
    <property type="entry name" value="MFS"/>
    <property type="match status" value="1"/>
</dbReference>
<evidence type="ECO:0000259" key="7">
    <source>
        <dbReference type="PROSITE" id="PS50850"/>
    </source>
</evidence>
<dbReference type="GeneID" id="93120030"/>
<feature type="transmembrane region" description="Helical" evidence="6">
    <location>
        <begin position="210"/>
        <end position="232"/>
    </location>
</feature>
<feature type="transmembrane region" description="Helical" evidence="6">
    <location>
        <begin position="162"/>
        <end position="181"/>
    </location>
</feature>
<evidence type="ECO:0000256" key="1">
    <source>
        <dbReference type="ARBA" id="ARBA00004651"/>
    </source>
</evidence>
<dbReference type="PANTHER" id="PTHR43124:SF3">
    <property type="entry name" value="CHLORAMPHENICOL EFFLUX PUMP RV0191"/>
    <property type="match status" value="1"/>
</dbReference>
<dbReference type="GO" id="GO:0005886">
    <property type="term" value="C:plasma membrane"/>
    <property type="evidence" value="ECO:0007669"/>
    <property type="project" value="UniProtKB-SubCell"/>
</dbReference>
<dbReference type="Gene3D" id="1.20.1250.20">
    <property type="entry name" value="MFS general substrate transporter like domains"/>
    <property type="match status" value="1"/>
</dbReference>
<dbReference type="HOGENOM" id="CLU_001265_62_0_4"/>
<keyword evidence="5 6" id="KW-0472">Membrane</keyword>
<proteinExistence type="predicted"/>
<dbReference type="OrthoDB" id="5291895at2"/>
<dbReference type="PANTHER" id="PTHR43124">
    <property type="entry name" value="PURINE EFFLUX PUMP PBUE"/>
    <property type="match status" value="1"/>
</dbReference>
<dbReference type="InterPro" id="IPR036259">
    <property type="entry name" value="MFS_trans_sf"/>
</dbReference>
<feature type="transmembrane region" description="Helical" evidence="6">
    <location>
        <begin position="277"/>
        <end position="299"/>
    </location>
</feature>
<feature type="transmembrane region" description="Helical" evidence="6">
    <location>
        <begin position="338"/>
        <end position="361"/>
    </location>
</feature>
<organism evidence="8 9">
    <name type="scientific">Bordetella bronchiseptica 253</name>
    <dbReference type="NCBI Taxonomy" id="568707"/>
    <lineage>
        <taxon>Bacteria</taxon>
        <taxon>Pseudomonadati</taxon>
        <taxon>Pseudomonadota</taxon>
        <taxon>Betaproteobacteria</taxon>
        <taxon>Burkholderiales</taxon>
        <taxon>Alcaligenaceae</taxon>
        <taxon>Bordetella</taxon>
    </lineage>
</organism>
<feature type="transmembrane region" description="Helical" evidence="6">
    <location>
        <begin position="381"/>
        <end position="401"/>
    </location>
</feature>
<reference evidence="8 9" key="1">
    <citation type="journal article" date="2012" name="BMC Genomics">
        <title>Comparative genomics of the classical Bordetella subspecies: the evolution and exchange of virulence-associated diversity amongst closely related pathogens.</title>
        <authorList>
            <person name="Park J."/>
            <person name="Zhang Y."/>
            <person name="Buboltz A.M."/>
            <person name="Zhang X."/>
            <person name="Schuster S.C."/>
            <person name="Ahuja U."/>
            <person name="Liu M."/>
            <person name="Miller J.F."/>
            <person name="Sebaihia M."/>
            <person name="Bentley S.D."/>
            <person name="Parkhill J."/>
            <person name="Harvill E.T."/>
        </authorList>
    </citation>
    <scope>NUCLEOTIDE SEQUENCE [LARGE SCALE GENOMIC DNA]</scope>
    <source>
        <strain evidence="8 9">253</strain>
    </source>
</reference>
<dbReference type="Proteomes" id="UP000007564">
    <property type="component" value="Chromosome"/>
</dbReference>
<feature type="domain" description="Major facilitator superfamily (MFS) profile" evidence="7">
    <location>
        <begin position="7"/>
        <end position="404"/>
    </location>
</feature>
<dbReference type="EMBL" id="HE965806">
    <property type="protein sequence ID" value="CCJ56440.1"/>
    <property type="molecule type" value="Genomic_DNA"/>
</dbReference>
<dbReference type="InterPro" id="IPR011701">
    <property type="entry name" value="MFS"/>
</dbReference>
<dbReference type="InterPro" id="IPR020846">
    <property type="entry name" value="MFS_dom"/>
</dbReference>
<dbReference type="KEGG" id="bbh:BN112_4526"/>
<gene>
    <name evidence="8" type="ORF">BN112_4526</name>
</gene>
<evidence type="ECO:0000313" key="8">
    <source>
        <dbReference type="EMBL" id="CCJ56440.1"/>
    </source>
</evidence>
<dbReference type="AlphaFoldDB" id="A0A0C6PE48"/>
<evidence type="ECO:0000256" key="2">
    <source>
        <dbReference type="ARBA" id="ARBA00022475"/>
    </source>
</evidence>
<evidence type="ECO:0000256" key="3">
    <source>
        <dbReference type="ARBA" id="ARBA00022692"/>
    </source>
</evidence>
<keyword evidence="4 6" id="KW-1133">Transmembrane helix</keyword>